<dbReference type="InterPro" id="IPR021309">
    <property type="entry name" value="YgaP-like_TM"/>
</dbReference>
<evidence type="ECO:0000256" key="1">
    <source>
        <dbReference type="SAM" id="Phobius"/>
    </source>
</evidence>
<evidence type="ECO:0000259" key="2">
    <source>
        <dbReference type="Pfam" id="PF11127"/>
    </source>
</evidence>
<gene>
    <name evidence="3" type="ORF">SAMN05421751_10971</name>
</gene>
<keyword evidence="1" id="KW-0472">Membrane</keyword>
<organism evidence="3 4">
    <name type="scientific">Jhaorihella thermophila</name>
    <dbReference type="NCBI Taxonomy" id="488547"/>
    <lineage>
        <taxon>Bacteria</taxon>
        <taxon>Pseudomonadati</taxon>
        <taxon>Pseudomonadota</taxon>
        <taxon>Alphaproteobacteria</taxon>
        <taxon>Rhodobacterales</taxon>
        <taxon>Paracoccaceae</taxon>
        <taxon>Jhaorihella</taxon>
    </lineage>
</organism>
<feature type="transmembrane region" description="Helical" evidence="1">
    <location>
        <begin position="12"/>
        <end position="29"/>
    </location>
</feature>
<sequence length="75" mass="8366">MFDVNTGVLDRVIRVIVGLVIVAGFFYFTDWAWRWVFWLGLIPVISGAVGFCPVYKLFGWSTNRKQGGHGGTAKA</sequence>
<evidence type="ECO:0000313" key="3">
    <source>
        <dbReference type="EMBL" id="SEG04184.1"/>
    </source>
</evidence>
<dbReference type="RefSeq" id="WP_160114872.1">
    <property type="nucleotide sequence ID" value="NZ_FNVD01000009.1"/>
</dbReference>
<dbReference type="Pfam" id="PF11127">
    <property type="entry name" value="YgaP-like_TM"/>
    <property type="match status" value="1"/>
</dbReference>
<dbReference type="Proteomes" id="UP000236742">
    <property type="component" value="Unassembled WGS sequence"/>
</dbReference>
<feature type="transmembrane region" description="Helical" evidence="1">
    <location>
        <begin position="35"/>
        <end position="55"/>
    </location>
</feature>
<dbReference type="AlphaFoldDB" id="A0A1H5WXG5"/>
<name>A0A1H5WXG5_9RHOB</name>
<reference evidence="3 4" key="1">
    <citation type="submission" date="2016-10" db="EMBL/GenBank/DDBJ databases">
        <authorList>
            <person name="de Groot N.N."/>
        </authorList>
    </citation>
    <scope>NUCLEOTIDE SEQUENCE [LARGE SCALE GENOMIC DNA]</scope>
    <source>
        <strain evidence="3 4">DSM 23413</strain>
    </source>
</reference>
<dbReference type="EMBL" id="FNVD01000009">
    <property type="protein sequence ID" value="SEG04184.1"/>
    <property type="molecule type" value="Genomic_DNA"/>
</dbReference>
<keyword evidence="1" id="KW-0812">Transmembrane</keyword>
<accession>A0A1H5WXG5</accession>
<feature type="domain" description="Inner membrane protein YgaP-like transmembrane" evidence="2">
    <location>
        <begin position="4"/>
        <end position="65"/>
    </location>
</feature>
<evidence type="ECO:0000313" key="4">
    <source>
        <dbReference type="Proteomes" id="UP000236742"/>
    </source>
</evidence>
<keyword evidence="4" id="KW-1185">Reference proteome</keyword>
<dbReference type="OrthoDB" id="9804804at2"/>
<protein>
    <recommendedName>
        <fullName evidence="2">Inner membrane protein YgaP-like transmembrane domain-containing protein</fullName>
    </recommendedName>
</protein>
<proteinExistence type="predicted"/>
<keyword evidence="1" id="KW-1133">Transmembrane helix</keyword>